<feature type="domain" description="HD" evidence="1">
    <location>
        <begin position="55"/>
        <end position="170"/>
    </location>
</feature>
<dbReference type="EMBL" id="UINC01002241">
    <property type="protein sequence ID" value="SUZ94505.1"/>
    <property type="molecule type" value="Genomic_DNA"/>
</dbReference>
<sequence>VFPGRPRHLARRFVGSLRPGGPSSTEEAWATGYLLAGEADLWRSMSGADRRHAVAVARRVDRALGSPERPVLAAALLHDVGKVRSGLRTPGRVVATVVGVVAADRAARWATSDGLRGRIGRYLRHPQEGASLLETAGSDPLTVAWATEHHRDPGRWTVDDRLAEVLRAADDD</sequence>
<evidence type="ECO:0000313" key="2">
    <source>
        <dbReference type="EMBL" id="SUZ94505.1"/>
    </source>
</evidence>
<name>A0A381RRK2_9ZZZZ</name>
<evidence type="ECO:0000259" key="1">
    <source>
        <dbReference type="Pfam" id="PF01966"/>
    </source>
</evidence>
<proteinExistence type="predicted"/>
<dbReference type="Pfam" id="PF01966">
    <property type="entry name" value="HD"/>
    <property type="match status" value="1"/>
</dbReference>
<reference evidence="2" key="1">
    <citation type="submission" date="2018-05" db="EMBL/GenBank/DDBJ databases">
        <authorList>
            <person name="Lanie J.A."/>
            <person name="Ng W.-L."/>
            <person name="Kazmierczak K.M."/>
            <person name="Andrzejewski T.M."/>
            <person name="Davidsen T.M."/>
            <person name="Wayne K.J."/>
            <person name="Tettelin H."/>
            <person name="Glass J.I."/>
            <person name="Rusch D."/>
            <person name="Podicherti R."/>
            <person name="Tsui H.-C.T."/>
            <person name="Winkler M.E."/>
        </authorList>
    </citation>
    <scope>NUCLEOTIDE SEQUENCE</scope>
</reference>
<dbReference type="AlphaFoldDB" id="A0A381RRK2"/>
<organism evidence="2">
    <name type="scientific">marine metagenome</name>
    <dbReference type="NCBI Taxonomy" id="408172"/>
    <lineage>
        <taxon>unclassified sequences</taxon>
        <taxon>metagenomes</taxon>
        <taxon>ecological metagenomes</taxon>
    </lineage>
</organism>
<dbReference type="Gene3D" id="1.10.3210.10">
    <property type="entry name" value="Hypothetical protein af1432"/>
    <property type="match status" value="1"/>
</dbReference>
<dbReference type="SUPFAM" id="SSF109604">
    <property type="entry name" value="HD-domain/PDEase-like"/>
    <property type="match status" value="1"/>
</dbReference>
<accession>A0A381RRK2</accession>
<gene>
    <name evidence="2" type="ORF">METZ01_LOCUS47359</name>
</gene>
<feature type="non-terminal residue" evidence="2">
    <location>
        <position position="1"/>
    </location>
</feature>
<protein>
    <recommendedName>
        <fullName evidence="1">HD domain-containing protein</fullName>
    </recommendedName>
</protein>
<dbReference type="InterPro" id="IPR006674">
    <property type="entry name" value="HD_domain"/>
</dbReference>